<dbReference type="SUPFAM" id="SSF53335">
    <property type="entry name" value="S-adenosyl-L-methionine-dependent methyltransferases"/>
    <property type="match status" value="1"/>
</dbReference>
<proteinExistence type="predicted"/>
<comment type="caution">
    <text evidence="1">The sequence shown here is derived from an EMBL/GenBank/DDBJ whole genome shotgun (WGS) entry which is preliminary data.</text>
</comment>
<dbReference type="GO" id="GO:0160105">
    <property type="term" value="F:tRNA (adenine(22)-N1)-methyltransferase activity"/>
    <property type="evidence" value="ECO:0007669"/>
    <property type="project" value="InterPro"/>
</dbReference>
<dbReference type="Gene3D" id="1.10.287.1890">
    <property type="match status" value="1"/>
</dbReference>
<dbReference type="InterPro" id="IPR029063">
    <property type="entry name" value="SAM-dependent_MTases_sf"/>
</dbReference>
<dbReference type="PIRSF" id="PIRSF018637">
    <property type="entry name" value="TrmK"/>
    <property type="match status" value="1"/>
</dbReference>
<dbReference type="PANTHER" id="PTHR38451">
    <property type="entry name" value="TRNA (ADENINE(22)-N(1))-METHYLTRANSFERASE"/>
    <property type="match status" value="1"/>
</dbReference>
<name>A0A0F4LSY4_9LACO</name>
<dbReference type="PATRIC" id="fig|303541.3.peg.878"/>
<dbReference type="EMBL" id="JXLG01000005">
    <property type="protein sequence ID" value="KJY61438.1"/>
    <property type="molecule type" value="Genomic_DNA"/>
</dbReference>
<protein>
    <recommendedName>
        <fullName evidence="3">SAM-dependent methyltransferase</fullName>
    </recommendedName>
</protein>
<dbReference type="STRING" id="303541.JF72_07210"/>
<dbReference type="PANTHER" id="PTHR38451:SF1">
    <property type="entry name" value="TRNA (ADENINE(22)-N(1))-METHYLTRANSFERASE"/>
    <property type="match status" value="1"/>
</dbReference>
<accession>A0A0F4LSY4</accession>
<reference evidence="1 2" key="1">
    <citation type="submission" date="2015-01" db="EMBL/GenBank/DDBJ databases">
        <title>Comparative genomics of the lactic acid bacteria isolated from the honey bee gut.</title>
        <authorList>
            <person name="Ellegaard K.M."/>
            <person name="Tamarit D."/>
            <person name="Javelind E."/>
            <person name="Olofsson T."/>
            <person name="Andersson S.G."/>
            <person name="Vasquez A."/>
        </authorList>
    </citation>
    <scope>NUCLEOTIDE SEQUENCE [LARGE SCALE GENOMIC DNA]</scope>
    <source>
        <strain evidence="1 2">Hma11</strain>
    </source>
</reference>
<dbReference type="AlphaFoldDB" id="A0A0F4LSY4"/>
<gene>
    <name evidence="1" type="ORF">JF72_07210</name>
</gene>
<organism evidence="1 2">
    <name type="scientific">Lactobacillus apis</name>
    <dbReference type="NCBI Taxonomy" id="303541"/>
    <lineage>
        <taxon>Bacteria</taxon>
        <taxon>Bacillati</taxon>
        <taxon>Bacillota</taxon>
        <taxon>Bacilli</taxon>
        <taxon>Lactobacillales</taxon>
        <taxon>Lactobacillaceae</taxon>
        <taxon>Lactobacillus</taxon>
    </lineage>
</organism>
<dbReference type="RefSeq" id="WP_046308117.1">
    <property type="nucleotide sequence ID" value="NZ_KQ034000.1"/>
</dbReference>
<keyword evidence="2" id="KW-1185">Reference proteome</keyword>
<evidence type="ECO:0000313" key="2">
    <source>
        <dbReference type="Proteomes" id="UP000033682"/>
    </source>
</evidence>
<sequence>MNLRLNKLATMVDQDARIADIGTDHAYLPIELVKSGKVNFAIASDIGKGPLDNAKQDIKEAGLEGKIETRLGAGLETISAKDNIDTIVIAGMGGNLMSQILNDALVNKKMSFDTLILEPNVGEYGVRKWLMQHSYQIVDEQIVAEAGHTYELIKAKKTESNIPLAEKELYFGPILIKTKNQTFTNKWMGQLKYQQNLLVNLNKAKNKDMSHIKQIQEQIEMIKGELND</sequence>
<dbReference type="InterPro" id="IPR006901">
    <property type="entry name" value="TrmK"/>
</dbReference>
<dbReference type="Pfam" id="PF04816">
    <property type="entry name" value="TrmK"/>
    <property type="match status" value="1"/>
</dbReference>
<evidence type="ECO:0008006" key="3">
    <source>
        <dbReference type="Google" id="ProtNLM"/>
    </source>
</evidence>
<dbReference type="HOGENOM" id="CLU_071037_0_1_9"/>
<dbReference type="Proteomes" id="UP000033682">
    <property type="component" value="Unassembled WGS sequence"/>
</dbReference>
<evidence type="ECO:0000313" key="1">
    <source>
        <dbReference type="EMBL" id="KJY61438.1"/>
    </source>
</evidence>
<dbReference type="Gene3D" id="3.40.50.150">
    <property type="entry name" value="Vaccinia Virus protein VP39"/>
    <property type="match status" value="1"/>
</dbReference>